<keyword evidence="6" id="KW-0325">Glycoprotein</keyword>
<evidence type="ECO:0000256" key="5">
    <source>
        <dbReference type="ARBA" id="ARBA00023136"/>
    </source>
</evidence>
<evidence type="ECO:0000256" key="1">
    <source>
        <dbReference type="ARBA" id="ARBA00004167"/>
    </source>
</evidence>
<evidence type="ECO:0000256" key="4">
    <source>
        <dbReference type="ARBA" id="ARBA00022989"/>
    </source>
</evidence>
<keyword evidence="4" id="KW-1133">Transmembrane helix</keyword>
<keyword evidence="8" id="KW-1185">Reference proteome</keyword>
<accession>A0AAE0EMF5</accession>
<dbReference type="Gene3D" id="3.40.50.300">
    <property type="entry name" value="P-loop containing nucleotide triphosphate hydrolases"/>
    <property type="match status" value="1"/>
</dbReference>
<dbReference type="Proteomes" id="UP001190700">
    <property type="component" value="Unassembled WGS sequence"/>
</dbReference>
<dbReference type="GO" id="GO:0017095">
    <property type="term" value="F:heparan sulfate 6-sulfotransferase activity"/>
    <property type="evidence" value="ECO:0007669"/>
    <property type="project" value="TreeGrafter"/>
</dbReference>
<dbReference type="PANTHER" id="PTHR12812">
    <property type="entry name" value="HEPARAN SULFATE 6-O-SULFOTRANSFERASE 3"/>
    <property type="match status" value="1"/>
</dbReference>
<dbReference type="PANTHER" id="PTHR12812:SF0">
    <property type="entry name" value="HEPARAN-SULFATE 6-O-SULFOTRANSFERASE"/>
    <property type="match status" value="1"/>
</dbReference>
<protein>
    <recommendedName>
        <fullName evidence="9">Sulfotransferase</fullName>
    </recommendedName>
</protein>
<keyword evidence="3" id="KW-0812">Transmembrane</keyword>
<evidence type="ECO:0000313" key="8">
    <source>
        <dbReference type="Proteomes" id="UP001190700"/>
    </source>
</evidence>
<keyword evidence="2" id="KW-0808">Transferase</keyword>
<organism evidence="7 8">
    <name type="scientific">Cymbomonas tetramitiformis</name>
    <dbReference type="NCBI Taxonomy" id="36881"/>
    <lineage>
        <taxon>Eukaryota</taxon>
        <taxon>Viridiplantae</taxon>
        <taxon>Chlorophyta</taxon>
        <taxon>Pyramimonadophyceae</taxon>
        <taxon>Pyramimonadales</taxon>
        <taxon>Pyramimonadaceae</taxon>
        <taxon>Cymbomonas</taxon>
    </lineage>
</organism>
<dbReference type="Pfam" id="PF03567">
    <property type="entry name" value="Sulfotransfer_2"/>
    <property type="match status" value="1"/>
</dbReference>
<proteinExistence type="predicted"/>
<keyword evidence="5" id="KW-0472">Membrane</keyword>
<evidence type="ECO:0000256" key="3">
    <source>
        <dbReference type="ARBA" id="ARBA00022692"/>
    </source>
</evidence>
<sequence length="367" mass="42224">MTHNTESYTGTSSRVPGRLPDEWLNRSVPDTTGLHLLYARDLQISAVDLLVFVHIPKCAGSQFMAAAMVRYRKDPVIRWFPPGTKQYPSYKASGCHPQSTMHCSFSELHTCIQAGSRRTLMREGGRALYVAMMRDPVERTISEFFWGRKNWCPQLPSDSKEYPWPNELCRLANRARNLSKPKDNSFTNQDILDWLESPFNLGHNRQTKHVAAGALAPAMVGGGQCVNMHYTRYHRLWEQRYINDRDFSETRSFAGDQGSSNIESLINEDHGLTDSAWQIMQQHFLFVGVQSDFYRSVRCLRRLLGISDHMWSFLFSSNKRPGADTHRSNAPRGRIPTHVRKSIAQYNKLDVSLYLKVTKKFNRECPF</sequence>
<dbReference type="GO" id="GO:0016020">
    <property type="term" value="C:membrane"/>
    <property type="evidence" value="ECO:0007669"/>
    <property type="project" value="UniProtKB-SubCell"/>
</dbReference>
<evidence type="ECO:0000256" key="6">
    <source>
        <dbReference type="ARBA" id="ARBA00023180"/>
    </source>
</evidence>
<evidence type="ECO:0000256" key="2">
    <source>
        <dbReference type="ARBA" id="ARBA00022679"/>
    </source>
</evidence>
<dbReference type="InterPro" id="IPR027417">
    <property type="entry name" value="P-loop_NTPase"/>
</dbReference>
<dbReference type="InterPro" id="IPR005331">
    <property type="entry name" value="Sulfotransferase"/>
</dbReference>
<comment type="subcellular location">
    <subcellularLocation>
        <location evidence="1">Membrane</location>
        <topology evidence="1">Single-pass membrane protein</topology>
    </subcellularLocation>
</comment>
<name>A0AAE0EMF5_9CHLO</name>
<dbReference type="InterPro" id="IPR010635">
    <property type="entry name" value="Heparan_SO4-6-sulfoTrfase"/>
</dbReference>
<dbReference type="AlphaFoldDB" id="A0AAE0EMF5"/>
<reference evidence="7 8" key="1">
    <citation type="journal article" date="2015" name="Genome Biol. Evol.">
        <title>Comparative Genomics of a Bacterivorous Green Alga Reveals Evolutionary Causalities and Consequences of Phago-Mixotrophic Mode of Nutrition.</title>
        <authorList>
            <person name="Burns J.A."/>
            <person name="Paasch A."/>
            <person name="Narechania A."/>
            <person name="Kim E."/>
        </authorList>
    </citation>
    <scope>NUCLEOTIDE SEQUENCE [LARGE SCALE GENOMIC DNA]</scope>
    <source>
        <strain evidence="7 8">PLY_AMNH</strain>
    </source>
</reference>
<evidence type="ECO:0000313" key="7">
    <source>
        <dbReference type="EMBL" id="KAK3233364.1"/>
    </source>
</evidence>
<comment type="caution">
    <text evidence="7">The sequence shown here is derived from an EMBL/GenBank/DDBJ whole genome shotgun (WGS) entry which is preliminary data.</text>
</comment>
<evidence type="ECO:0008006" key="9">
    <source>
        <dbReference type="Google" id="ProtNLM"/>
    </source>
</evidence>
<gene>
    <name evidence="7" type="ORF">CYMTET_56332</name>
</gene>
<dbReference type="EMBL" id="LGRX02035736">
    <property type="protein sequence ID" value="KAK3233364.1"/>
    <property type="molecule type" value="Genomic_DNA"/>
</dbReference>